<dbReference type="PANTHER" id="PTHR43245:SF55">
    <property type="entry name" value="NAD(P)-BINDING DOMAIN-CONTAINING PROTEIN"/>
    <property type="match status" value="1"/>
</dbReference>
<evidence type="ECO:0000259" key="2">
    <source>
        <dbReference type="Pfam" id="PF14667"/>
    </source>
</evidence>
<dbReference type="InterPro" id="IPR001509">
    <property type="entry name" value="Epimerase_deHydtase"/>
</dbReference>
<dbReference type="SUPFAM" id="SSF51182">
    <property type="entry name" value="RmlC-like cupins"/>
    <property type="match status" value="1"/>
</dbReference>
<dbReference type="Pfam" id="PF14667">
    <property type="entry name" value="Polysacc_synt_C"/>
    <property type="match status" value="1"/>
</dbReference>
<dbReference type="InterPro" id="IPR036291">
    <property type="entry name" value="NAD(P)-bd_dom_sf"/>
</dbReference>
<feature type="domain" description="NAD-dependent epimerase/dehydratase" evidence="1">
    <location>
        <begin position="3"/>
        <end position="190"/>
    </location>
</feature>
<dbReference type="InterPro" id="IPR050177">
    <property type="entry name" value="Lipid_A_modif_metabolic_enz"/>
</dbReference>
<keyword evidence="3" id="KW-0560">Oxidoreductase</keyword>
<dbReference type="RefSeq" id="WP_224081030.1">
    <property type="nucleotide sequence ID" value="NZ_CAJZAI010000008.1"/>
</dbReference>
<sequence>MKVLVTGAGGFIGKNLITALRERADIEVVPFTRQTSVASLSALASSLDFVFHLAGVNRPPNAAEFWQGNVELTRQLCEILRGTGKSVPVLYTSSSQAALANPYGKSKYAAEEVLQGYGKATGAHVYIMRLPNVFGKWSRPNYNSVVATFCHNIARDLPVNITDPQHVLTLVYIDDVVRTLLQVMDSRGECGETPEVAPRYTISVGEIADLVLSFRNSRSTLVTKRVGTGLTRALYATYMSNLPPDRFAYDVPAYSDPRGTFAEVLKTPDCGQFSFFTAKPGVTRGGHYHHSKTEKFLVLKGQARFAFRHIVSDEVHEVNTCGEYPVIVETVPGWAHDITNVGSDELVVMLWANELFDRTCPDTISHKV</sequence>
<evidence type="ECO:0000259" key="1">
    <source>
        <dbReference type="Pfam" id="PF01370"/>
    </source>
</evidence>
<dbReference type="CDD" id="cd07007">
    <property type="entry name" value="cupin_CapF-like_C"/>
    <property type="match status" value="1"/>
</dbReference>
<dbReference type="EC" id="1.1.1.367" evidence="3"/>
<feature type="domain" description="Capsular polysaccharide assembling protein CapF C-terminal" evidence="2">
    <location>
        <begin position="255"/>
        <end position="364"/>
    </location>
</feature>
<dbReference type="SUPFAM" id="SSF51735">
    <property type="entry name" value="NAD(P)-binding Rossmann-fold domains"/>
    <property type="match status" value="1"/>
</dbReference>
<dbReference type="EMBL" id="CAJZAI010000008">
    <property type="protein sequence ID" value="CAG9177276.1"/>
    <property type="molecule type" value="Genomic_DNA"/>
</dbReference>
<proteinExistence type="predicted"/>
<dbReference type="InterPro" id="IPR014710">
    <property type="entry name" value="RmlC-like_jellyroll"/>
</dbReference>
<comment type="caution">
    <text evidence="3">The sequence shown here is derived from an EMBL/GenBank/DDBJ whole genome shotgun (WGS) entry which is preliminary data.</text>
</comment>
<keyword evidence="4" id="KW-1185">Reference proteome</keyword>
<dbReference type="Proteomes" id="UP000727654">
    <property type="component" value="Unassembled WGS sequence"/>
</dbReference>
<dbReference type="Gene3D" id="3.40.50.720">
    <property type="entry name" value="NAD(P)-binding Rossmann-like Domain"/>
    <property type="match status" value="1"/>
</dbReference>
<dbReference type="InterPro" id="IPR011051">
    <property type="entry name" value="RmlC_Cupin_sf"/>
</dbReference>
<accession>A0ABN7YYF2</accession>
<name>A0ABN7YYF2_9BURK</name>
<evidence type="ECO:0000313" key="4">
    <source>
        <dbReference type="Proteomes" id="UP000727654"/>
    </source>
</evidence>
<dbReference type="Gene3D" id="2.60.120.10">
    <property type="entry name" value="Jelly Rolls"/>
    <property type="match status" value="1"/>
</dbReference>
<reference evidence="3 4" key="1">
    <citation type="submission" date="2021-08" db="EMBL/GenBank/DDBJ databases">
        <authorList>
            <person name="Peeters C."/>
        </authorList>
    </citation>
    <scope>NUCLEOTIDE SEQUENCE [LARGE SCALE GENOMIC DNA]</scope>
    <source>
        <strain evidence="3 4">LMG 23992</strain>
    </source>
</reference>
<dbReference type="NCBIfam" id="NF047837">
    <property type="entry name" value="UDPAcbARedWbcJ"/>
    <property type="match status" value="1"/>
</dbReference>
<protein>
    <submittedName>
        <fullName evidence="3">UDP-2-acetamido-2,6-beta-L-arabino-hexul-4-ose reductase</fullName>
        <ecNumber evidence="3">1.1.1.367</ecNumber>
    </submittedName>
</protein>
<dbReference type="GO" id="GO:0016491">
    <property type="term" value="F:oxidoreductase activity"/>
    <property type="evidence" value="ECO:0007669"/>
    <property type="project" value="UniProtKB-KW"/>
</dbReference>
<gene>
    <name evidence="3" type="primary">wbjC</name>
    <name evidence="3" type="ORF">LMG23992_03459</name>
</gene>
<dbReference type="Pfam" id="PF01370">
    <property type="entry name" value="Epimerase"/>
    <property type="match status" value="1"/>
</dbReference>
<organism evidence="3 4">
    <name type="scientific">Cupriavidus laharis</name>
    <dbReference type="NCBI Taxonomy" id="151654"/>
    <lineage>
        <taxon>Bacteria</taxon>
        <taxon>Pseudomonadati</taxon>
        <taxon>Pseudomonadota</taxon>
        <taxon>Betaproteobacteria</taxon>
        <taxon>Burkholderiales</taxon>
        <taxon>Burkholderiaceae</taxon>
        <taxon>Cupriavidus</taxon>
    </lineage>
</organism>
<dbReference type="InterPro" id="IPR029303">
    <property type="entry name" value="CapF_C"/>
</dbReference>
<dbReference type="PANTHER" id="PTHR43245">
    <property type="entry name" value="BIFUNCTIONAL POLYMYXIN RESISTANCE PROTEIN ARNA"/>
    <property type="match status" value="1"/>
</dbReference>
<evidence type="ECO:0000313" key="3">
    <source>
        <dbReference type="EMBL" id="CAG9177276.1"/>
    </source>
</evidence>